<proteinExistence type="predicted"/>
<sequence>MASSHSDSARMEQIITEFFAKSLHIILESRSPYRSSRNFSGEQAFSSPSSSTSSSSSVRPRDKWFNLALREFPEALENLDLWRQSNHEPMIVDVILIKRSLDWDSVKLSPKPELIKNALSKDVYPNCWDFGNDDVGRGGKKEKIVERWVVQYEVKKSKDCQRGGKRSGCNVLSSFYKKSMLLLRSLYATVRLLPAYKIFRDLYLSGHIRSFSLGHRVSSFVEPFTRKEEAEMQRFGFTPVDTSCGRLCLSVQYRSSVSDISSEPSTPLSPPQLIQDYVGSPLADPLKRFPLLPVTHGSPSSVPFSRRHSWSYDQCRASPPFATCSPSPAHSEPYTSASNPTMSRLPPPGLPPHPPDTLHGPKDVASLDECYPSPIYSPSPSASPPIFIPESQLSKVLLRSESAPVNIPGLRFHNNPAIFKNQILSPSPPLREARYEVLRSYKTLGPSQTGETYETVLHGKKHLKRLSGMTSAELAFHDDFDETEYTCPFDVEDDDMAEPGSRLESFDQKGLVYEQLDPGAYLPVRKSTGAAVGALVDLLNKAPPLRQDSSISVPTSQTSGVNTCASSFPEPNQSCTEMPVKEFAPCVMASTIHVSRTASDAFEELQAYKEMKNMLLSQCEGPCNQLAYLARRMLV</sequence>
<evidence type="ECO:0000313" key="2">
    <source>
        <dbReference type="Proteomes" id="UP001057402"/>
    </source>
</evidence>
<gene>
    <name evidence="1" type="ORF">MLD38_028437</name>
</gene>
<comment type="caution">
    <text evidence="1">The sequence shown here is derived from an EMBL/GenBank/DDBJ whole genome shotgun (WGS) entry which is preliminary data.</text>
</comment>
<reference evidence="2" key="1">
    <citation type="journal article" date="2023" name="Front. Plant Sci.">
        <title>Chromosomal-level genome assembly of Melastoma candidum provides insights into trichome evolution.</title>
        <authorList>
            <person name="Zhong Y."/>
            <person name="Wu W."/>
            <person name="Sun C."/>
            <person name="Zou P."/>
            <person name="Liu Y."/>
            <person name="Dai S."/>
            <person name="Zhou R."/>
        </authorList>
    </citation>
    <scope>NUCLEOTIDE SEQUENCE [LARGE SCALE GENOMIC DNA]</scope>
</reference>
<dbReference type="Proteomes" id="UP001057402">
    <property type="component" value="Chromosome 8"/>
</dbReference>
<name>A0ACB9N0S1_9MYRT</name>
<keyword evidence="2" id="KW-1185">Reference proteome</keyword>
<accession>A0ACB9N0S1</accession>
<organism evidence="1 2">
    <name type="scientific">Melastoma candidum</name>
    <dbReference type="NCBI Taxonomy" id="119954"/>
    <lineage>
        <taxon>Eukaryota</taxon>
        <taxon>Viridiplantae</taxon>
        <taxon>Streptophyta</taxon>
        <taxon>Embryophyta</taxon>
        <taxon>Tracheophyta</taxon>
        <taxon>Spermatophyta</taxon>
        <taxon>Magnoliopsida</taxon>
        <taxon>eudicotyledons</taxon>
        <taxon>Gunneridae</taxon>
        <taxon>Pentapetalae</taxon>
        <taxon>rosids</taxon>
        <taxon>malvids</taxon>
        <taxon>Myrtales</taxon>
        <taxon>Melastomataceae</taxon>
        <taxon>Melastomatoideae</taxon>
        <taxon>Melastomateae</taxon>
        <taxon>Melastoma</taxon>
    </lineage>
</organism>
<evidence type="ECO:0000313" key="1">
    <source>
        <dbReference type="EMBL" id="KAI4330132.1"/>
    </source>
</evidence>
<protein>
    <submittedName>
        <fullName evidence="1">Uncharacterized protein</fullName>
    </submittedName>
</protein>
<dbReference type="EMBL" id="CM042887">
    <property type="protein sequence ID" value="KAI4330132.1"/>
    <property type="molecule type" value="Genomic_DNA"/>
</dbReference>